<organism evidence="1 2">
    <name type="scientific">Pseudoduganella ginsengisoli</name>
    <dbReference type="NCBI Taxonomy" id="1462440"/>
    <lineage>
        <taxon>Bacteria</taxon>
        <taxon>Pseudomonadati</taxon>
        <taxon>Pseudomonadota</taxon>
        <taxon>Betaproteobacteria</taxon>
        <taxon>Burkholderiales</taxon>
        <taxon>Oxalobacteraceae</taxon>
        <taxon>Telluria group</taxon>
        <taxon>Pseudoduganella</taxon>
    </lineage>
</organism>
<gene>
    <name evidence="1" type="ORF">GM668_26305</name>
</gene>
<keyword evidence="2" id="KW-1185">Reference proteome</keyword>
<evidence type="ECO:0000313" key="1">
    <source>
        <dbReference type="EMBL" id="MTW05594.1"/>
    </source>
</evidence>
<evidence type="ECO:0000313" key="2">
    <source>
        <dbReference type="Proteomes" id="UP000484015"/>
    </source>
</evidence>
<dbReference type="EMBL" id="WNLA01000026">
    <property type="protein sequence ID" value="MTW05594.1"/>
    <property type="molecule type" value="Genomic_DNA"/>
</dbReference>
<accession>A0A6L6Q7Z4</accession>
<dbReference type="OrthoDB" id="9757559at2"/>
<evidence type="ECO:0008006" key="3">
    <source>
        <dbReference type="Google" id="ProtNLM"/>
    </source>
</evidence>
<sequence>MNTGAINLESLMSRANIFFTSGYRLRGELHIGWLQQSVEQVVASVAKFGHALAYEAQNRYQWVQAGPMAPCFHVTECDDLQAGFEALCRDSLAFHGDGRHCPMTVTVLRQRGNSHEFIIAQTCEHTYVDARGAEAVFNLVADHYNALCNGDAAAQAAALAAARRMETMPGKDMGALLGSERHDREANLAVLGKYPLADEGRFVIQLHELPPLLEQYRSERHTPLVGFHDISERLAECRAQYPEVTQNSVICAVLAKATHDLGVQRRQVKPGHTVSFKMLSDLLEPALRERYCGNYIAFVPVSVDGSLPLPEMAKAVHDRIRDFKETRQDVTIFQLTEEAVDAGVVGEATDSLSFVVTNWNNYRYLSGKEYLQGCQSVRHQSGVNISPRDTLGAGLVNRPVMVVNMSAPGEACISFFPSLRAQQENRELAGHIEALFGSASALAAQAA</sequence>
<dbReference type="Proteomes" id="UP000484015">
    <property type="component" value="Unassembled WGS sequence"/>
</dbReference>
<dbReference type="SUPFAM" id="SSF52777">
    <property type="entry name" value="CoA-dependent acyltransferases"/>
    <property type="match status" value="1"/>
</dbReference>
<reference evidence="1 2" key="1">
    <citation type="submission" date="2019-11" db="EMBL/GenBank/DDBJ databases">
        <title>Type strains purchased from KCTC, JCM and DSMZ.</title>
        <authorList>
            <person name="Lu H."/>
        </authorList>
    </citation>
    <scope>NUCLEOTIDE SEQUENCE [LARGE SCALE GENOMIC DNA]</scope>
    <source>
        <strain evidence="1 2">KCTC 42409</strain>
    </source>
</reference>
<name>A0A6L6Q7Z4_9BURK</name>
<protein>
    <recommendedName>
        <fullName evidence="3">Condensation domain-containing protein</fullName>
    </recommendedName>
</protein>
<dbReference type="Gene3D" id="3.30.559.10">
    <property type="entry name" value="Chloramphenicol acetyltransferase-like domain"/>
    <property type="match status" value="2"/>
</dbReference>
<proteinExistence type="predicted"/>
<dbReference type="AlphaFoldDB" id="A0A6L6Q7Z4"/>
<dbReference type="InterPro" id="IPR023213">
    <property type="entry name" value="CAT-like_dom_sf"/>
</dbReference>
<dbReference type="RefSeq" id="WP_155441942.1">
    <property type="nucleotide sequence ID" value="NZ_WNLA01000026.1"/>
</dbReference>
<comment type="caution">
    <text evidence="1">The sequence shown here is derived from an EMBL/GenBank/DDBJ whole genome shotgun (WGS) entry which is preliminary data.</text>
</comment>